<dbReference type="KEGG" id="mmab:HQ865_03210"/>
<keyword evidence="3" id="KW-1185">Reference proteome</keyword>
<proteinExistence type="predicted"/>
<keyword evidence="1" id="KW-0732">Signal</keyword>
<dbReference type="Gene3D" id="3.40.1260.10">
    <property type="entry name" value="DsrEFH-like"/>
    <property type="match status" value="1"/>
</dbReference>
<dbReference type="PANTHER" id="PTHR37691:SF1">
    <property type="entry name" value="BLR3518 PROTEIN"/>
    <property type="match status" value="1"/>
</dbReference>
<reference evidence="2 3" key="1">
    <citation type="submission" date="2020-05" db="EMBL/GenBank/DDBJ databases">
        <title>Mucilaginibacter mali sp. nov.</title>
        <authorList>
            <person name="Kim H.S."/>
            <person name="Lee K.C."/>
            <person name="Suh M.K."/>
            <person name="Kim J.-S."/>
            <person name="Han K.-I."/>
            <person name="Eom M.K."/>
            <person name="Shin Y.K."/>
            <person name="Lee J.-S."/>
        </authorList>
    </citation>
    <scope>NUCLEOTIDE SEQUENCE [LARGE SCALE GENOMIC DNA]</scope>
    <source>
        <strain evidence="2 3">G2-14</strain>
    </source>
</reference>
<accession>A0A7D4Q175</accession>
<name>A0A7D4Q175_9SPHI</name>
<dbReference type="InterPro" id="IPR003787">
    <property type="entry name" value="Sulphur_relay_DsrE/F-like"/>
</dbReference>
<dbReference type="EMBL" id="CP054139">
    <property type="protein sequence ID" value="QKJ28807.1"/>
    <property type="molecule type" value="Genomic_DNA"/>
</dbReference>
<evidence type="ECO:0000313" key="2">
    <source>
        <dbReference type="EMBL" id="QKJ28807.1"/>
    </source>
</evidence>
<dbReference type="SUPFAM" id="SSF75169">
    <property type="entry name" value="DsrEFH-like"/>
    <property type="match status" value="1"/>
</dbReference>
<evidence type="ECO:0000256" key="1">
    <source>
        <dbReference type="SAM" id="SignalP"/>
    </source>
</evidence>
<gene>
    <name evidence="2" type="ORF">HQ865_03210</name>
</gene>
<dbReference type="Pfam" id="PF02635">
    <property type="entry name" value="DsrE"/>
    <property type="match status" value="1"/>
</dbReference>
<evidence type="ECO:0000313" key="3">
    <source>
        <dbReference type="Proteomes" id="UP000505355"/>
    </source>
</evidence>
<protein>
    <submittedName>
        <fullName evidence="2">DsrE family protein</fullName>
    </submittedName>
</protein>
<dbReference type="AlphaFoldDB" id="A0A7D4Q175"/>
<feature type="signal peptide" evidence="1">
    <location>
        <begin position="1"/>
        <end position="22"/>
    </location>
</feature>
<organism evidence="2 3">
    <name type="scientific">Mucilaginibacter mali</name>
    <dbReference type="NCBI Taxonomy" id="2740462"/>
    <lineage>
        <taxon>Bacteria</taxon>
        <taxon>Pseudomonadati</taxon>
        <taxon>Bacteroidota</taxon>
        <taxon>Sphingobacteriia</taxon>
        <taxon>Sphingobacteriales</taxon>
        <taxon>Sphingobacteriaceae</taxon>
        <taxon>Mucilaginibacter</taxon>
    </lineage>
</organism>
<dbReference type="PANTHER" id="PTHR37691">
    <property type="entry name" value="BLR3518 PROTEIN"/>
    <property type="match status" value="1"/>
</dbReference>
<dbReference type="Proteomes" id="UP000505355">
    <property type="component" value="Chromosome"/>
</dbReference>
<feature type="chain" id="PRO_5028883622" evidence="1">
    <location>
        <begin position="23"/>
        <end position="151"/>
    </location>
</feature>
<dbReference type="RefSeq" id="WP_173413505.1">
    <property type="nucleotide sequence ID" value="NZ_CP054139.1"/>
</dbReference>
<dbReference type="InterPro" id="IPR027396">
    <property type="entry name" value="DsrEFH-like"/>
</dbReference>
<sequence length="151" mass="16819">MKKYTFILLALAFIAIVKPAKAQTSKTEFTGAVPKLAHYDALYTLNSGDDTKIRTIFRSISHAMEDPRLKGKLKVELIVFSDGVAAFMKNSPYEAQWKELLDKGVILAQCNNTIVARNIKPTDLFPFVSLVPSGNGEIILRQYEGWAVVNL</sequence>